<comment type="similarity">
    <text evidence="1">Belongs to the ParD antitoxin family.</text>
</comment>
<dbReference type="InterPro" id="IPR022789">
    <property type="entry name" value="ParD"/>
</dbReference>
<reference evidence="3 4" key="1">
    <citation type="submission" date="2016-11" db="EMBL/GenBank/DDBJ databases">
        <authorList>
            <person name="Jaros S."/>
            <person name="Januszkiewicz K."/>
            <person name="Wedrychowicz H."/>
        </authorList>
    </citation>
    <scope>NUCLEOTIDE SEQUENCE [LARGE SCALE GENOMIC DNA]</scope>
    <source>
        <strain evidence="3 4">DSM 14916</strain>
    </source>
</reference>
<organism evidence="3 4">
    <name type="scientific">Muricoccus roseus</name>
    <dbReference type="NCBI Taxonomy" id="198092"/>
    <lineage>
        <taxon>Bacteria</taxon>
        <taxon>Pseudomonadati</taxon>
        <taxon>Pseudomonadota</taxon>
        <taxon>Alphaproteobacteria</taxon>
        <taxon>Acetobacterales</taxon>
        <taxon>Roseomonadaceae</taxon>
        <taxon>Muricoccus</taxon>
    </lineage>
</organism>
<dbReference type="NCBIfam" id="TIGR02606">
    <property type="entry name" value="antidote_CC2985"/>
    <property type="match status" value="1"/>
</dbReference>
<dbReference type="Pfam" id="PF03693">
    <property type="entry name" value="ParD_antitoxin"/>
    <property type="match status" value="1"/>
</dbReference>
<evidence type="ECO:0000256" key="2">
    <source>
        <dbReference type="ARBA" id="ARBA00022649"/>
    </source>
</evidence>
<protein>
    <submittedName>
        <fullName evidence="3">Antitoxin ParD1/3/4</fullName>
    </submittedName>
</protein>
<dbReference type="EMBL" id="FQZF01000018">
    <property type="protein sequence ID" value="SHJ70224.1"/>
    <property type="molecule type" value="Genomic_DNA"/>
</dbReference>
<sequence>MPRPMPRQICKNVSITPEMDRFIADRVTSGRYQNASEVVRAALRVLEREEAIEQERMARLASRVSGSER</sequence>
<gene>
    <name evidence="3" type="ORF">SAMN02745194_03165</name>
</gene>
<evidence type="ECO:0000313" key="4">
    <source>
        <dbReference type="Proteomes" id="UP000184387"/>
    </source>
</evidence>
<name>A0A1M6LG85_9PROT</name>
<dbReference type="STRING" id="198092.SAMN02745194_03165"/>
<dbReference type="PANTHER" id="PTHR36582">
    <property type="entry name" value="ANTITOXIN PARD"/>
    <property type="match status" value="1"/>
</dbReference>
<dbReference type="PANTHER" id="PTHR36582:SF2">
    <property type="entry name" value="ANTITOXIN PARD"/>
    <property type="match status" value="1"/>
</dbReference>
<dbReference type="GO" id="GO:0006355">
    <property type="term" value="P:regulation of DNA-templated transcription"/>
    <property type="evidence" value="ECO:0007669"/>
    <property type="project" value="InterPro"/>
</dbReference>
<proteinExistence type="inferred from homology"/>
<dbReference type="Proteomes" id="UP000184387">
    <property type="component" value="Unassembled WGS sequence"/>
</dbReference>
<dbReference type="InterPro" id="IPR010985">
    <property type="entry name" value="Ribbon_hlx_hlx"/>
</dbReference>
<dbReference type="SUPFAM" id="SSF47598">
    <property type="entry name" value="Ribbon-helix-helix"/>
    <property type="match status" value="1"/>
</dbReference>
<dbReference type="Gene3D" id="6.10.10.120">
    <property type="entry name" value="Antitoxin ParD1-like"/>
    <property type="match status" value="1"/>
</dbReference>
<dbReference type="InterPro" id="IPR038296">
    <property type="entry name" value="ParD_sf"/>
</dbReference>
<evidence type="ECO:0000256" key="1">
    <source>
        <dbReference type="ARBA" id="ARBA00008580"/>
    </source>
</evidence>
<evidence type="ECO:0000313" key="3">
    <source>
        <dbReference type="EMBL" id="SHJ70224.1"/>
    </source>
</evidence>
<accession>A0A1M6LG85</accession>
<dbReference type="AlphaFoldDB" id="A0A1M6LG85"/>
<keyword evidence="2" id="KW-1277">Toxin-antitoxin system</keyword>
<keyword evidence="4" id="KW-1185">Reference proteome</keyword>